<reference evidence="1 2" key="1">
    <citation type="journal article" date="2019" name="Int. J. Syst. Evol. Microbiol.">
        <title>The Global Catalogue of Microorganisms (GCM) 10K type strain sequencing project: providing services to taxonomists for standard genome sequencing and annotation.</title>
        <authorList>
            <consortium name="The Broad Institute Genomics Platform"/>
            <consortium name="The Broad Institute Genome Sequencing Center for Infectious Disease"/>
            <person name="Wu L."/>
            <person name="Ma J."/>
        </authorList>
    </citation>
    <scope>NUCLEOTIDE SEQUENCE [LARGE SCALE GENOMIC DNA]</scope>
    <source>
        <strain evidence="1 2">JCM 16330</strain>
    </source>
</reference>
<name>A0AAV3S4K5_9EURY</name>
<gene>
    <name evidence="1" type="ORF">GCM10009066_03200</name>
</gene>
<dbReference type="Proteomes" id="UP001500837">
    <property type="component" value="Unassembled WGS sequence"/>
</dbReference>
<dbReference type="EMBL" id="BAAABL010000020">
    <property type="protein sequence ID" value="GAA0292053.1"/>
    <property type="molecule type" value="Genomic_DNA"/>
</dbReference>
<evidence type="ECO:0000313" key="2">
    <source>
        <dbReference type="Proteomes" id="UP001500837"/>
    </source>
</evidence>
<dbReference type="Pfam" id="PF24366">
    <property type="entry name" value="DUF7522"/>
    <property type="match status" value="1"/>
</dbReference>
<organism evidence="1 2">
    <name type="scientific">Halarchaeum salinum</name>
    <dbReference type="NCBI Taxonomy" id="489912"/>
    <lineage>
        <taxon>Archaea</taxon>
        <taxon>Methanobacteriati</taxon>
        <taxon>Methanobacteriota</taxon>
        <taxon>Stenosarchaea group</taxon>
        <taxon>Halobacteria</taxon>
        <taxon>Halobacteriales</taxon>
        <taxon>Halobacteriaceae</taxon>
    </lineage>
</organism>
<dbReference type="AlphaFoldDB" id="A0AAV3S4K5"/>
<sequence length="138" mass="15893">MSVRSVCQDVPENIDRFVDAARERLGDHLQAVVHGDTEHEEYTLAYTQSAFCERYEIEDATDIVEEHTLEWIEVPYQESLHPTLGDLEVTIRIYEDGVNVHGWRWDGESSIVIVYLDDDVSDIPWIVEQIEGLDETDG</sequence>
<comment type="caution">
    <text evidence="1">The sequence shown here is derived from an EMBL/GenBank/DDBJ whole genome shotgun (WGS) entry which is preliminary data.</text>
</comment>
<evidence type="ECO:0000313" key="1">
    <source>
        <dbReference type="EMBL" id="GAA0292053.1"/>
    </source>
</evidence>
<keyword evidence="2" id="KW-1185">Reference proteome</keyword>
<protein>
    <submittedName>
        <fullName evidence="1">Uncharacterized protein</fullName>
    </submittedName>
</protein>
<dbReference type="InterPro" id="IPR055944">
    <property type="entry name" value="DUF7522"/>
</dbReference>
<proteinExistence type="predicted"/>
<accession>A0AAV3S4K5</accession>